<gene>
    <name evidence="2" type="ORF">S01H4_36097</name>
</gene>
<feature type="non-terminal residue" evidence="2">
    <location>
        <position position="1"/>
    </location>
</feature>
<name>X1CI40_9ZZZZ</name>
<evidence type="ECO:0000256" key="1">
    <source>
        <dbReference type="SAM" id="MobiDB-lite"/>
    </source>
</evidence>
<dbReference type="PANTHER" id="PTHR32332:SF33">
    <property type="entry name" value="NITRONATE MONOOXYGENASE DOMAIN-CONTAINING PROTEIN"/>
    <property type="match status" value="1"/>
</dbReference>
<dbReference type="Pfam" id="PF03060">
    <property type="entry name" value="NMO"/>
    <property type="match status" value="1"/>
</dbReference>
<feature type="region of interest" description="Disordered" evidence="1">
    <location>
        <begin position="51"/>
        <end position="72"/>
    </location>
</feature>
<dbReference type="SUPFAM" id="SSF51412">
    <property type="entry name" value="Inosine monophosphate dehydrogenase (IMPDH)"/>
    <property type="match status" value="1"/>
</dbReference>
<dbReference type="InterPro" id="IPR013785">
    <property type="entry name" value="Aldolase_TIM"/>
</dbReference>
<evidence type="ECO:0000313" key="2">
    <source>
        <dbReference type="EMBL" id="GAG83916.1"/>
    </source>
</evidence>
<dbReference type="EMBL" id="BART01019260">
    <property type="protein sequence ID" value="GAG83916.1"/>
    <property type="molecule type" value="Genomic_DNA"/>
</dbReference>
<proteinExistence type="predicted"/>
<dbReference type="PANTHER" id="PTHR32332">
    <property type="entry name" value="2-NITROPROPANE DIOXYGENASE"/>
    <property type="match status" value="1"/>
</dbReference>
<dbReference type="AlphaFoldDB" id="X1CI40"/>
<sequence>HKVSFNPKNVFDETRPSLRRPLFFPIVSSATLAALLVKRCKGQVEGLIIEGPSAGGHNAPPRGQKKLSPEGEPVYSPRDVIDLAAIKSLGLPFWLAGSYGSPEKLAHARAAGAAGVQVGTLFAFCEESCLREDLKREIIKRCQNGTPSVFTDPVASPAGFPFKVLSISGTLSDPGVYEKRRRQCGLGYLREAYERPDGTLGWRCPAEKPEAYVRKGGNLEDTIGQSVGFVWLIYNLGK</sequence>
<protein>
    <submittedName>
        <fullName evidence="2">Uncharacterized protein</fullName>
    </submittedName>
</protein>
<organism evidence="2">
    <name type="scientific">marine sediment metagenome</name>
    <dbReference type="NCBI Taxonomy" id="412755"/>
    <lineage>
        <taxon>unclassified sequences</taxon>
        <taxon>metagenomes</taxon>
        <taxon>ecological metagenomes</taxon>
    </lineage>
</organism>
<accession>X1CI40</accession>
<comment type="caution">
    <text evidence="2">The sequence shown here is derived from an EMBL/GenBank/DDBJ whole genome shotgun (WGS) entry which is preliminary data.</text>
</comment>
<dbReference type="Gene3D" id="3.20.20.70">
    <property type="entry name" value="Aldolase class I"/>
    <property type="match status" value="1"/>
</dbReference>
<reference evidence="2" key="1">
    <citation type="journal article" date="2014" name="Front. Microbiol.">
        <title>High frequency of phylogenetically diverse reductive dehalogenase-homologous genes in deep subseafloor sedimentary metagenomes.</title>
        <authorList>
            <person name="Kawai M."/>
            <person name="Futagami T."/>
            <person name="Toyoda A."/>
            <person name="Takaki Y."/>
            <person name="Nishi S."/>
            <person name="Hori S."/>
            <person name="Arai W."/>
            <person name="Tsubouchi T."/>
            <person name="Morono Y."/>
            <person name="Uchiyama I."/>
            <person name="Ito T."/>
            <person name="Fujiyama A."/>
            <person name="Inagaki F."/>
            <person name="Takami H."/>
        </authorList>
    </citation>
    <scope>NUCLEOTIDE SEQUENCE</scope>
    <source>
        <strain evidence="2">Expedition CK06-06</strain>
    </source>
</reference>